<dbReference type="KEGG" id="ffu:CLAFUR5_07634"/>
<reference evidence="3" key="1">
    <citation type="submission" date="2021-12" db="EMBL/GenBank/DDBJ databases">
        <authorList>
            <person name="Zaccaron A."/>
            <person name="Stergiopoulos I."/>
        </authorList>
    </citation>
    <scope>NUCLEOTIDE SEQUENCE</scope>
    <source>
        <strain evidence="3">Race5_Kim</strain>
    </source>
</reference>
<evidence type="ECO:0000313" key="3">
    <source>
        <dbReference type="EMBL" id="UJO18852.1"/>
    </source>
</evidence>
<gene>
    <name evidence="3" type="ORF">CLAFUR5_07634</name>
</gene>
<dbReference type="PANTHER" id="PTHR36102:SF1">
    <property type="entry name" value="YDR124W-LIKE HELICAL BUNDLE DOMAIN-CONTAINING PROTEIN"/>
    <property type="match status" value="1"/>
</dbReference>
<name>A0A9Q8UQN3_PASFU</name>
<evidence type="ECO:0000313" key="4">
    <source>
        <dbReference type="Proteomes" id="UP000756132"/>
    </source>
</evidence>
<dbReference type="OMA" id="MAEDKMP"/>
<dbReference type="GeneID" id="71987512"/>
<feature type="region of interest" description="Disordered" evidence="1">
    <location>
        <begin position="1"/>
        <end position="28"/>
    </location>
</feature>
<feature type="domain" description="Subtelomeric hrmA-associated cluster protein AFUB-079030/YDR124W-like helical bundle" evidence="2">
    <location>
        <begin position="165"/>
        <end position="324"/>
    </location>
</feature>
<keyword evidence="4" id="KW-1185">Reference proteome</keyword>
<evidence type="ECO:0000259" key="2">
    <source>
        <dbReference type="Pfam" id="PF11001"/>
    </source>
</evidence>
<evidence type="ECO:0000256" key="1">
    <source>
        <dbReference type="SAM" id="MobiDB-lite"/>
    </source>
</evidence>
<dbReference type="AlphaFoldDB" id="A0A9Q8UQN3"/>
<dbReference type="InterPro" id="IPR047092">
    <property type="entry name" value="AFUB_07903/YDR124W-like_hel"/>
</dbReference>
<dbReference type="Proteomes" id="UP000756132">
    <property type="component" value="Chromosome 6"/>
</dbReference>
<sequence>MVHIPQRNMKSQMKRDRVQSVDKQKRMESIRRSWELTVMQALARKKINGQSFLVNTDSEGNVTNVQVQSSALSTRSQGTGSSRHDQTSAMDQDEDSTDDELFSQPITRARGKRASRATRCRDRSIVRGNTTRKSAYPYPQPTAALTSESDDEPPIPPRKQHKSFQIQDEQAVKDFLHSRLKGMQQLADKKIAKAWIKSICPKKQANFPYQNKKTGSDGRVREQPPKVPGWWPDTEACRFIEPDHIKRTERMDLCLHLLRLRPDPEQLRIWNEDKTEPNPIHEYQGWTAFLKDSAGAEIFDELPKEDKVRTEKRKYLMEQMYDVAQFEQDFLDGGVDGTQEYTYEDNEEEKRLAPVKRARSVSANFCGDRASRQSSASVGCMRTKRVRQVTPSNASILVPSQVQTQKVEFEQPELEAPEHIQTREQSVERFFDFTQADHGYDSVMADNFCTSKAEGRSRRSNPFIGHCEVVDLKREPSVEHNRQFQPQSPQYQQQWAKYEQDPMQWTAQPPAASSFMPSQGNHLAGTEAYHHHSQPASTNFPGRQDFVFPQFPAPGMIQVQQINQIPEPQFQAPPNTPIYSPQSMAPVPLNSYVPFDSHLSQEAPYTTSMAPNQFFMPAFETSVPAFHPPTTAAPQQIHQEPAPSHPQYHHHQQPQQGLAQRHIIPTRYHGLPFTQSNGWPASQ</sequence>
<dbReference type="InterPro" id="IPR021264">
    <property type="entry name" value="AFUB_079030/YDR124W-like"/>
</dbReference>
<accession>A0A9Q8UQN3</accession>
<feature type="region of interest" description="Disordered" evidence="1">
    <location>
        <begin position="68"/>
        <end position="165"/>
    </location>
</feature>
<feature type="compositionally biased region" description="Basic and acidic residues" evidence="1">
    <location>
        <begin position="214"/>
        <end position="224"/>
    </location>
</feature>
<dbReference type="PANTHER" id="PTHR36102">
    <property type="entry name" value="CHROMOSOME 10, WHOLE GENOME SHOTGUN SEQUENCE"/>
    <property type="match status" value="1"/>
</dbReference>
<organism evidence="3 4">
    <name type="scientific">Passalora fulva</name>
    <name type="common">Tomato leaf mold</name>
    <name type="synonym">Cladosporium fulvum</name>
    <dbReference type="NCBI Taxonomy" id="5499"/>
    <lineage>
        <taxon>Eukaryota</taxon>
        <taxon>Fungi</taxon>
        <taxon>Dikarya</taxon>
        <taxon>Ascomycota</taxon>
        <taxon>Pezizomycotina</taxon>
        <taxon>Dothideomycetes</taxon>
        <taxon>Dothideomycetidae</taxon>
        <taxon>Mycosphaerellales</taxon>
        <taxon>Mycosphaerellaceae</taxon>
        <taxon>Fulvia</taxon>
    </lineage>
</organism>
<dbReference type="RefSeq" id="XP_047763218.1">
    <property type="nucleotide sequence ID" value="XM_047906782.1"/>
</dbReference>
<feature type="compositionally biased region" description="Basic and acidic residues" evidence="1">
    <location>
        <begin position="13"/>
        <end position="28"/>
    </location>
</feature>
<protein>
    <recommendedName>
        <fullName evidence="2">Subtelomeric hrmA-associated cluster protein AFUB-079030/YDR124W-like helical bundle domain-containing protein</fullName>
    </recommendedName>
</protein>
<reference evidence="3" key="2">
    <citation type="journal article" date="2022" name="Microb. Genom.">
        <title>A chromosome-scale genome assembly of the tomato pathogen Cladosporium fulvum reveals a compartmentalized genome architecture and the presence of a dispensable chromosome.</title>
        <authorList>
            <person name="Zaccaron A.Z."/>
            <person name="Chen L.H."/>
            <person name="Samaras A."/>
            <person name="Stergiopoulos I."/>
        </authorList>
    </citation>
    <scope>NUCLEOTIDE SEQUENCE</scope>
    <source>
        <strain evidence="3">Race5_Kim</strain>
    </source>
</reference>
<proteinExistence type="predicted"/>
<dbReference type="Pfam" id="PF11001">
    <property type="entry name" value="AFUB_07903_YDR124W_hel"/>
    <property type="match status" value="1"/>
</dbReference>
<feature type="compositionally biased region" description="Polar residues" evidence="1">
    <location>
        <begin position="68"/>
        <end position="81"/>
    </location>
</feature>
<feature type="compositionally biased region" description="Basic residues" evidence="1">
    <location>
        <begin position="109"/>
        <end position="118"/>
    </location>
</feature>
<dbReference type="OrthoDB" id="5338458at2759"/>
<feature type="compositionally biased region" description="Acidic residues" evidence="1">
    <location>
        <begin position="91"/>
        <end position="101"/>
    </location>
</feature>
<feature type="region of interest" description="Disordered" evidence="1">
    <location>
        <begin position="207"/>
        <end position="227"/>
    </location>
</feature>
<dbReference type="EMBL" id="CP090168">
    <property type="protein sequence ID" value="UJO18852.1"/>
    <property type="molecule type" value="Genomic_DNA"/>
</dbReference>
<feature type="region of interest" description="Disordered" evidence="1">
    <location>
        <begin position="627"/>
        <end position="659"/>
    </location>
</feature>